<sequence>MFQWSIISFLVILIKSFEVNTIDNLCNYIVSKSDSSFNICLSDQCNKYMDPYEIMVKPNNCKTELLYLSFSSYKNFSLFVNRIQWKLGDLFPSKLNNQIRLLRIFINYIDNDDQPTDHNELIRLGVYIDLYELFIKNMTNNNKLHGFIHYDQNYPQWFIVKVEFICNSLMVYQENRCSIKILPPSPFAPQRPLFTKEKENLLSTNFEYSSLISSTNQKFYRNNHEFTNLLLAILIPILIALFLLIGLILIYEKILIKQCSNMDLTKPSTPSCSSIPSLSNDVQMNNSSIIAENVHHMDQTQNPIKSLGYHHHTKNQFTNKRNDIYERISLDNHSLFGQQHFTPISSSFRF</sequence>
<protein>
    <submittedName>
        <fullName evidence="3">Uncharacterized protein</fullName>
    </submittedName>
</protein>
<accession>A0A817TDX4</accession>
<feature type="signal peptide" evidence="2">
    <location>
        <begin position="1"/>
        <end position="16"/>
    </location>
</feature>
<feature type="transmembrane region" description="Helical" evidence="1">
    <location>
        <begin position="229"/>
        <end position="251"/>
    </location>
</feature>
<dbReference type="Proteomes" id="UP000663862">
    <property type="component" value="Unassembled WGS sequence"/>
</dbReference>
<dbReference type="Proteomes" id="UP000663869">
    <property type="component" value="Unassembled WGS sequence"/>
</dbReference>
<dbReference type="EMBL" id="CAJNYU010000021">
    <property type="protein sequence ID" value="CAF3315877.1"/>
    <property type="molecule type" value="Genomic_DNA"/>
</dbReference>
<name>A0A817TDX4_9BILA</name>
<keyword evidence="1" id="KW-0812">Transmembrane</keyword>
<reference evidence="3" key="1">
    <citation type="submission" date="2021-02" db="EMBL/GenBank/DDBJ databases">
        <authorList>
            <person name="Nowell W R."/>
        </authorList>
    </citation>
    <scope>NUCLEOTIDE SEQUENCE</scope>
</reference>
<keyword evidence="1" id="KW-0472">Membrane</keyword>
<gene>
    <name evidence="3" type="ORF">FME351_LOCUS871</name>
    <name evidence="4" type="ORF">TSG867_LOCUS23622</name>
</gene>
<keyword evidence="1" id="KW-1133">Transmembrane helix</keyword>
<organism evidence="3 5">
    <name type="scientific">Rotaria socialis</name>
    <dbReference type="NCBI Taxonomy" id="392032"/>
    <lineage>
        <taxon>Eukaryota</taxon>
        <taxon>Metazoa</taxon>
        <taxon>Spiralia</taxon>
        <taxon>Gnathifera</taxon>
        <taxon>Rotifera</taxon>
        <taxon>Eurotatoria</taxon>
        <taxon>Bdelloidea</taxon>
        <taxon>Philodinida</taxon>
        <taxon>Philodinidae</taxon>
        <taxon>Rotaria</taxon>
    </lineage>
</organism>
<dbReference type="AlphaFoldDB" id="A0A817TDX4"/>
<keyword evidence="2" id="KW-0732">Signal</keyword>
<evidence type="ECO:0000256" key="1">
    <source>
        <dbReference type="SAM" id="Phobius"/>
    </source>
</evidence>
<evidence type="ECO:0000256" key="2">
    <source>
        <dbReference type="SAM" id="SignalP"/>
    </source>
</evidence>
<evidence type="ECO:0000313" key="5">
    <source>
        <dbReference type="Proteomes" id="UP000663869"/>
    </source>
</evidence>
<evidence type="ECO:0000313" key="3">
    <source>
        <dbReference type="EMBL" id="CAF3315877.1"/>
    </source>
</evidence>
<proteinExistence type="predicted"/>
<feature type="chain" id="PRO_5035613125" evidence="2">
    <location>
        <begin position="17"/>
        <end position="350"/>
    </location>
</feature>
<evidence type="ECO:0000313" key="4">
    <source>
        <dbReference type="EMBL" id="CAF4536004.1"/>
    </source>
</evidence>
<comment type="caution">
    <text evidence="3">The sequence shown here is derived from an EMBL/GenBank/DDBJ whole genome shotgun (WGS) entry which is preliminary data.</text>
</comment>
<dbReference type="EMBL" id="CAJOBQ010002055">
    <property type="protein sequence ID" value="CAF4536004.1"/>
    <property type="molecule type" value="Genomic_DNA"/>
</dbReference>